<dbReference type="AlphaFoldDB" id="A0AAV9TRD4"/>
<accession>A0AAV9TRD4</accession>
<evidence type="ECO:0000313" key="2">
    <source>
        <dbReference type="EMBL" id="KAK6226121.1"/>
    </source>
</evidence>
<keyword evidence="1" id="KW-0732">Signal</keyword>
<evidence type="ECO:0000256" key="1">
    <source>
        <dbReference type="SAM" id="SignalP"/>
    </source>
</evidence>
<feature type="chain" id="PRO_5044024227" evidence="1">
    <location>
        <begin position="19"/>
        <end position="109"/>
    </location>
</feature>
<name>A0AAV9TRD4_9PEZI</name>
<proteinExistence type="predicted"/>
<organism evidence="2 3">
    <name type="scientific">Colletotrichum tabaci</name>
    <dbReference type="NCBI Taxonomy" id="1209068"/>
    <lineage>
        <taxon>Eukaryota</taxon>
        <taxon>Fungi</taxon>
        <taxon>Dikarya</taxon>
        <taxon>Ascomycota</taxon>
        <taxon>Pezizomycotina</taxon>
        <taxon>Sordariomycetes</taxon>
        <taxon>Hypocreomycetidae</taxon>
        <taxon>Glomerellales</taxon>
        <taxon>Glomerellaceae</taxon>
        <taxon>Colletotrichum</taxon>
        <taxon>Colletotrichum destructivum species complex</taxon>
    </lineage>
</organism>
<reference evidence="2 3" key="1">
    <citation type="submission" date="2023-04" db="EMBL/GenBank/DDBJ databases">
        <title>Colletotrichum tabacum stain YC1 causing leaf anthracnose on Nicotiana tabacum(L.) cv.</title>
        <authorList>
            <person name="Ji Z."/>
            <person name="Wang M."/>
            <person name="Zhang J."/>
            <person name="Wang N."/>
            <person name="Zhou Z."/>
        </authorList>
    </citation>
    <scope>NUCLEOTIDE SEQUENCE [LARGE SCALE GENOMIC DNA]</scope>
    <source>
        <strain evidence="2 3">YC1</strain>
    </source>
</reference>
<comment type="caution">
    <text evidence="2">The sequence shown here is derived from an EMBL/GenBank/DDBJ whole genome shotgun (WGS) entry which is preliminary data.</text>
</comment>
<sequence length="109" mass="12013">MKFATVFALLTLTTAVTAEVCLGGCMRCRCGEIAYDIESCRFGCRCNGNTYKSTDPDNTQGNCDQPGGFRQVVQDGEDALMDDTSTLLKGNGGRAQWSTERRVWNYHNV</sequence>
<dbReference type="Proteomes" id="UP001327957">
    <property type="component" value="Unassembled WGS sequence"/>
</dbReference>
<evidence type="ECO:0000313" key="3">
    <source>
        <dbReference type="Proteomes" id="UP001327957"/>
    </source>
</evidence>
<gene>
    <name evidence="2" type="ORF">QIS74_02168</name>
</gene>
<keyword evidence="3" id="KW-1185">Reference proteome</keyword>
<feature type="signal peptide" evidence="1">
    <location>
        <begin position="1"/>
        <end position="18"/>
    </location>
</feature>
<dbReference type="EMBL" id="JASAOK010000002">
    <property type="protein sequence ID" value="KAK6226121.1"/>
    <property type="molecule type" value="Genomic_DNA"/>
</dbReference>
<protein>
    <submittedName>
        <fullName evidence="2">Uncharacterized protein</fullName>
    </submittedName>
</protein>